<evidence type="ECO:0000256" key="7">
    <source>
        <dbReference type="ARBA" id="ARBA00022821"/>
    </source>
</evidence>
<keyword evidence="5 9" id="KW-0295">Fungicide</keyword>
<dbReference type="HOGENOM" id="CLU_158287_1_0_1"/>
<evidence type="ECO:0000313" key="10">
    <source>
        <dbReference type="EMBL" id="EOY31946.1"/>
    </source>
</evidence>
<keyword evidence="4 9" id="KW-0929">Antimicrobial</keyword>
<evidence type="ECO:0000256" key="8">
    <source>
        <dbReference type="ARBA" id="ARBA00023157"/>
    </source>
</evidence>
<evidence type="ECO:0000256" key="6">
    <source>
        <dbReference type="ARBA" id="ARBA00022729"/>
    </source>
</evidence>
<keyword evidence="6 9" id="KW-0732">Signal</keyword>
<evidence type="ECO:0000256" key="9">
    <source>
        <dbReference type="RuleBase" id="RU367109"/>
    </source>
</evidence>
<proteinExistence type="inferred from homology"/>
<organism evidence="10 11">
    <name type="scientific">Theobroma cacao</name>
    <name type="common">Cacao</name>
    <name type="synonym">Cocoa</name>
    <dbReference type="NCBI Taxonomy" id="3641"/>
    <lineage>
        <taxon>Eukaryota</taxon>
        <taxon>Viridiplantae</taxon>
        <taxon>Streptophyta</taxon>
        <taxon>Embryophyta</taxon>
        <taxon>Tracheophyta</taxon>
        <taxon>Spermatophyta</taxon>
        <taxon>Magnoliopsida</taxon>
        <taxon>eudicotyledons</taxon>
        <taxon>Gunneridae</taxon>
        <taxon>Pentapetalae</taxon>
        <taxon>rosids</taxon>
        <taxon>malvids</taxon>
        <taxon>Malvales</taxon>
        <taxon>Malvaceae</taxon>
        <taxon>Byttnerioideae</taxon>
        <taxon>Theobroma</taxon>
    </lineage>
</organism>
<dbReference type="AlphaFoldDB" id="A0A061GQZ9"/>
<name>A0A061GQZ9_THECC</name>
<accession>A0A061GQZ9</accession>
<dbReference type="Gramene" id="EOY31946">
    <property type="protein sequence ID" value="EOY31946"/>
    <property type="gene ID" value="TCM_039315"/>
</dbReference>
<dbReference type="InterPro" id="IPR039641">
    <property type="entry name" value="LCR"/>
</dbReference>
<dbReference type="GO" id="GO:0050832">
    <property type="term" value="P:defense response to fungus"/>
    <property type="evidence" value="ECO:0007669"/>
    <property type="project" value="UniProtKB-UniRule"/>
</dbReference>
<evidence type="ECO:0000256" key="2">
    <source>
        <dbReference type="ARBA" id="ARBA00006722"/>
    </source>
</evidence>
<gene>
    <name evidence="10" type="ORF">TCM_039315</name>
</gene>
<dbReference type="PANTHER" id="PTHR36788:SF2">
    <property type="entry name" value="DEFENSIN-LIKE PROTEIN 183"/>
    <property type="match status" value="1"/>
</dbReference>
<dbReference type="EMBL" id="CM001887">
    <property type="protein sequence ID" value="EOY31946.1"/>
    <property type="molecule type" value="Genomic_DNA"/>
</dbReference>
<reference evidence="10 11" key="1">
    <citation type="journal article" date="2013" name="Genome Biol.">
        <title>The genome sequence of the most widely cultivated cacao type and its use to identify candidate genes regulating pod color.</title>
        <authorList>
            <person name="Motamayor J.C."/>
            <person name="Mockaitis K."/>
            <person name="Schmutz J."/>
            <person name="Haiminen N."/>
            <person name="Iii D.L."/>
            <person name="Cornejo O."/>
            <person name="Findley S.D."/>
            <person name="Zheng P."/>
            <person name="Utro F."/>
            <person name="Royaert S."/>
            <person name="Saski C."/>
            <person name="Jenkins J."/>
            <person name="Podicheti R."/>
            <person name="Zhao M."/>
            <person name="Scheffler B.E."/>
            <person name="Stack J.C."/>
            <person name="Feltus F.A."/>
            <person name="Mustiga G.M."/>
            <person name="Amores F."/>
            <person name="Phillips W."/>
            <person name="Marelli J.P."/>
            <person name="May G.D."/>
            <person name="Shapiro H."/>
            <person name="Ma J."/>
            <person name="Bustamante C.D."/>
            <person name="Schnell R.J."/>
            <person name="Main D."/>
            <person name="Gilbert D."/>
            <person name="Parida L."/>
            <person name="Kuhn D.N."/>
        </authorList>
    </citation>
    <scope>NUCLEOTIDE SEQUENCE [LARGE SCALE GENOMIC DNA]</scope>
    <source>
        <strain evidence="11">cv. Matina 1-6</strain>
    </source>
</reference>
<keyword evidence="8" id="KW-1015">Disulfide bond</keyword>
<keyword evidence="7 9" id="KW-0611">Plant defense</keyword>
<keyword evidence="3 9" id="KW-0964">Secreted</keyword>
<evidence type="ECO:0000256" key="1">
    <source>
        <dbReference type="ARBA" id="ARBA00004613"/>
    </source>
</evidence>
<evidence type="ECO:0000313" key="11">
    <source>
        <dbReference type="Proteomes" id="UP000026915"/>
    </source>
</evidence>
<feature type="chain" id="PRO_5027153852" description="Defensin-like protein" evidence="9">
    <location>
        <begin position="21"/>
        <end position="132"/>
    </location>
</feature>
<evidence type="ECO:0000256" key="4">
    <source>
        <dbReference type="ARBA" id="ARBA00022529"/>
    </source>
</evidence>
<evidence type="ECO:0000256" key="3">
    <source>
        <dbReference type="ARBA" id="ARBA00022525"/>
    </source>
</evidence>
<comment type="similarity">
    <text evidence="2 9">Belongs to the DEFL family.</text>
</comment>
<keyword evidence="11" id="KW-1185">Reference proteome</keyword>
<dbReference type="GO" id="GO:0031640">
    <property type="term" value="P:killing of cells of another organism"/>
    <property type="evidence" value="ECO:0007669"/>
    <property type="project" value="UniProtKB-UniRule"/>
</dbReference>
<dbReference type="Proteomes" id="UP000026915">
    <property type="component" value="Chromosome 9"/>
</dbReference>
<comment type="subcellular location">
    <subcellularLocation>
        <location evidence="1 9">Secreted</location>
    </subcellularLocation>
</comment>
<dbReference type="PANTHER" id="PTHR36788">
    <property type="entry name" value="DEFENSIN-LIKE PROTEIN 183"/>
    <property type="match status" value="1"/>
</dbReference>
<dbReference type="OMA" id="NCDERCK"/>
<evidence type="ECO:0000256" key="5">
    <source>
        <dbReference type="ARBA" id="ARBA00022577"/>
    </source>
</evidence>
<sequence>MVKLFQLFCIFLTLLVFISGITLPVLVNGAQCEEDMGPCDDRCNSKHSNGKGCSCDMSSNVARCKSMYESDGLSPLKQKRCNVGIGPCSAACNDQCCEQHCAYLFGGLQDGHGVCSRPGPIVYNQCICYFNC</sequence>
<dbReference type="InParanoid" id="A0A061GQZ9"/>
<dbReference type="GO" id="GO:0005576">
    <property type="term" value="C:extracellular region"/>
    <property type="evidence" value="ECO:0007669"/>
    <property type="project" value="UniProtKB-SubCell"/>
</dbReference>
<protein>
    <recommendedName>
        <fullName evidence="9">Defensin-like protein</fullName>
    </recommendedName>
</protein>
<feature type="signal peptide" evidence="9">
    <location>
        <begin position="1"/>
        <end position="20"/>
    </location>
</feature>